<proteinExistence type="predicted"/>
<evidence type="ECO:0008006" key="3">
    <source>
        <dbReference type="Google" id="ProtNLM"/>
    </source>
</evidence>
<dbReference type="RefSeq" id="WP_015159827.1">
    <property type="nucleotide sequence ID" value="NC_019697.1"/>
</dbReference>
<dbReference type="EMBL" id="CP003600">
    <property type="protein sequence ID" value="AFY93681.1"/>
    <property type="molecule type" value="Genomic_DNA"/>
</dbReference>
<dbReference type="STRING" id="1173020.Cha6605_2637"/>
<dbReference type="AlphaFoldDB" id="K9UGW4"/>
<evidence type="ECO:0000313" key="1">
    <source>
        <dbReference type="EMBL" id="AFY93681.1"/>
    </source>
</evidence>
<accession>K9UGW4</accession>
<dbReference type="HOGENOM" id="CLU_2205327_0_0_3"/>
<dbReference type="KEGG" id="cmp:Cha6605_2637"/>
<dbReference type="Gene3D" id="2.40.70.10">
    <property type="entry name" value="Acid Proteases"/>
    <property type="match status" value="1"/>
</dbReference>
<name>K9UGW4_CHAP6</name>
<dbReference type="eggNOG" id="ENOG502ZJTW">
    <property type="taxonomic scope" value="Bacteria"/>
</dbReference>
<keyword evidence="2" id="KW-1185">Reference proteome</keyword>
<dbReference type="Proteomes" id="UP000010366">
    <property type="component" value="Chromosome"/>
</dbReference>
<evidence type="ECO:0000313" key="2">
    <source>
        <dbReference type="Proteomes" id="UP000010366"/>
    </source>
</evidence>
<protein>
    <recommendedName>
        <fullName evidence="3">Aspartyl protease</fullName>
    </recommendedName>
</protein>
<dbReference type="InterPro" id="IPR021109">
    <property type="entry name" value="Peptidase_aspartic_dom_sf"/>
</dbReference>
<organism evidence="1 2">
    <name type="scientific">Chamaesiphon minutus (strain ATCC 27169 / PCC 6605)</name>
    <dbReference type="NCBI Taxonomy" id="1173020"/>
    <lineage>
        <taxon>Bacteria</taxon>
        <taxon>Bacillati</taxon>
        <taxon>Cyanobacteriota</taxon>
        <taxon>Cyanophyceae</taxon>
        <taxon>Gomontiellales</taxon>
        <taxon>Chamaesiphonaceae</taxon>
        <taxon>Chamaesiphon</taxon>
    </lineage>
</organism>
<gene>
    <name evidence="1" type="ORF">Cha6605_2637</name>
</gene>
<sequence>MAVLDTGAPYPILDPAIAKAIGFSSELAIERISILVRGKKLEGSLIRLNITLVAVRGQNLTVDATTFVPDSEFAWDNFPCFIGLAGFLERIRFAIDPNTDTFYFASL</sequence>
<reference evidence="1 2" key="1">
    <citation type="submission" date="2012-05" db="EMBL/GenBank/DDBJ databases">
        <title>Finished chromosome of genome of Chamaesiphon sp. PCC 6605.</title>
        <authorList>
            <consortium name="US DOE Joint Genome Institute"/>
            <person name="Gugger M."/>
            <person name="Coursin T."/>
            <person name="Rippka R."/>
            <person name="Tandeau De Marsac N."/>
            <person name="Huntemann M."/>
            <person name="Wei C.-L."/>
            <person name="Han J."/>
            <person name="Detter J.C."/>
            <person name="Han C."/>
            <person name="Tapia R."/>
            <person name="Chen A."/>
            <person name="Kyrpides N."/>
            <person name="Mavromatis K."/>
            <person name="Markowitz V."/>
            <person name="Szeto E."/>
            <person name="Ivanova N."/>
            <person name="Pagani I."/>
            <person name="Pati A."/>
            <person name="Goodwin L."/>
            <person name="Nordberg H.P."/>
            <person name="Cantor M.N."/>
            <person name="Hua S.X."/>
            <person name="Woyke T."/>
            <person name="Kerfeld C.A."/>
        </authorList>
    </citation>
    <scope>NUCLEOTIDE SEQUENCE [LARGE SCALE GENOMIC DNA]</scope>
    <source>
        <strain evidence="2">ATCC 27169 / PCC 6605</strain>
    </source>
</reference>